<dbReference type="RefSeq" id="WP_143109497.1">
    <property type="nucleotide sequence ID" value="NZ_FPCG01000011.1"/>
</dbReference>
<evidence type="ECO:0000256" key="5">
    <source>
        <dbReference type="ARBA" id="ARBA00022989"/>
    </source>
</evidence>
<comment type="similarity">
    <text evidence="7">Belongs to the glycosyltransferase 87 family.</text>
</comment>
<feature type="transmembrane region" description="Helical" evidence="9">
    <location>
        <begin position="189"/>
        <end position="222"/>
    </location>
</feature>
<evidence type="ECO:0000256" key="9">
    <source>
        <dbReference type="SAM" id="Phobius"/>
    </source>
</evidence>
<comment type="subcellular location">
    <subcellularLocation>
        <location evidence="1">Cell membrane</location>
        <topology evidence="1">Multi-pass membrane protein</topology>
    </subcellularLocation>
</comment>
<protein>
    <submittedName>
        <fullName evidence="10">Uncharacterized membrane protein</fullName>
    </submittedName>
</protein>
<feature type="transmembrane region" description="Helical" evidence="9">
    <location>
        <begin position="429"/>
        <end position="447"/>
    </location>
</feature>
<feature type="transmembrane region" description="Helical" evidence="9">
    <location>
        <begin position="360"/>
        <end position="389"/>
    </location>
</feature>
<feature type="transmembrane region" description="Helical" evidence="9">
    <location>
        <begin position="118"/>
        <end position="145"/>
    </location>
</feature>
<keyword evidence="3" id="KW-0808">Transferase</keyword>
<keyword evidence="2" id="KW-1003">Cell membrane</keyword>
<feature type="transmembrane region" description="Helical" evidence="9">
    <location>
        <begin position="395"/>
        <end position="413"/>
    </location>
</feature>
<evidence type="ECO:0000256" key="4">
    <source>
        <dbReference type="ARBA" id="ARBA00022692"/>
    </source>
</evidence>
<accession>A0A1I7MRF9</accession>
<dbReference type="GO" id="GO:0016758">
    <property type="term" value="F:hexosyltransferase activity"/>
    <property type="evidence" value="ECO:0007669"/>
    <property type="project" value="InterPro"/>
</dbReference>
<reference evidence="10 11" key="1">
    <citation type="submission" date="2016-10" db="EMBL/GenBank/DDBJ databases">
        <authorList>
            <person name="de Groot N.N."/>
        </authorList>
    </citation>
    <scope>NUCLEOTIDE SEQUENCE [LARGE SCALE GENOMIC DNA]</scope>
    <source>
        <strain evidence="10 11">CGMCC 1.7054</strain>
    </source>
</reference>
<evidence type="ECO:0000256" key="3">
    <source>
        <dbReference type="ARBA" id="ARBA00022679"/>
    </source>
</evidence>
<feature type="transmembrane region" description="Helical" evidence="9">
    <location>
        <begin position="228"/>
        <end position="255"/>
    </location>
</feature>
<dbReference type="InterPro" id="IPR016570">
    <property type="entry name" value="UCP010361"/>
</dbReference>
<dbReference type="Pfam" id="PF09594">
    <property type="entry name" value="GT87"/>
    <property type="match status" value="1"/>
</dbReference>
<keyword evidence="6 9" id="KW-0472">Membrane</keyword>
<evidence type="ECO:0000256" key="6">
    <source>
        <dbReference type="ARBA" id="ARBA00023136"/>
    </source>
</evidence>
<dbReference type="AlphaFoldDB" id="A0A1I7MRF9"/>
<dbReference type="Proteomes" id="UP000198881">
    <property type="component" value="Unassembled WGS sequence"/>
</dbReference>
<keyword evidence="5 9" id="KW-1133">Transmembrane helix</keyword>
<sequence length="549" mass="59053">MSQPSPSAVRPEGTPERHPDGGAPLPVSLPSRTDGLVRRLSEGLGGPMGRHTVPGRVGGGFWTPMRILILLTTLSAVVAVLLKSPCRMGGWGAPNVYYAGCYSDWAALYSARGFAENAFAPFAAGASFEYPVLMSVVASLAAVVAQSLPGHDLNPSLAYWDVNFLFTAVLWIITVVVTARTAGRRIWDAAMVAVAPGIILAGSINWDLWAVALLAVGMWLFAGRRPLLAGILFGLGAAMKLYPLLILGALLILAVRTLRFAPFLWALAGTAGAWLAVNIPLMVGNVEAWKVFFTFSGERGPGLSSVWHAWNVTMGQIGGPQIPDGRLSLLAYGAFFLCCCAIFVLGVLCRDRPRVAQLTFLIVAAFVLTNKVYSPQFVVWLIPLAALAVPRWRDFLIWQFFEVLHFWAIWMYLAKGASGSMSQHSMDDTVYVLAVLAHMLATAYLMFRVVEQMLQPAHDPVRASLPGGQVWRLRGLEAPERREVAARRLAGVGVDPAEVDRVALDDPTGGHYDGAADRAPWLAVGAGSADRPEPVAPAAPGRRYDSSGS</sequence>
<gene>
    <name evidence="10" type="ORF">SAMN04487966_11169</name>
</gene>
<proteinExistence type="inferred from homology"/>
<keyword evidence="4 9" id="KW-0812">Transmembrane</keyword>
<dbReference type="OrthoDB" id="3348156at2"/>
<evidence type="ECO:0000256" key="1">
    <source>
        <dbReference type="ARBA" id="ARBA00004651"/>
    </source>
</evidence>
<dbReference type="STRING" id="574650.SAMN04487966_11169"/>
<evidence type="ECO:0000313" key="11">
    <source>
        <dbReference type="Proteomes" id="UP000198881"/>
    </source>
</evidence>
<evidence type="ECO:0000256" key="7">
    <source>
        <dbReference type="ARBA" id="ARBA00024033"/>
    </source>
</evidence>
<feature type="transmembrane region" description="Helical" evidence="9">
    <location>
        <begin position="262"/>
        <end position="283"/>
    </location>
</feature>
<dbReference type="EMBL" id="FPCG01000011">
    <property type="protein sequence ID" value="SFV24510.1"/>
    <property type="molecule type" value="Genomic_DNA"/>
</dbReference>
<keyword evidence="11" id="KW-1185">Reference proteome</keyword>
<feature type="transmembrane region" description="Helical" evidence="9">
    <location>
        <begin position="157"/>
        <end position="177"/>
    </location>
</feature>
<evidence type="ECO:0000256" key="2">
    <source>
        <dbReference type="ARBA" id="ARBA00022475"/>
    </source>
</evidence>
<feature type="transmembrane region" description="Helical" evidence="9">
    <location>
        <begin position="329"/>
        <end position="348"/>
    </location>
</feature>
<feature type="region of interest" description="Disordered" evidence="8">
    <location>
        <begin position="526"/>
        <end position="549"/>
    </location>
</feature>
<dbReference type="PIRSF" id="PIRSF010361">
    <property type="entry name" value="UCP010361"/>
    <property type="match status" value="1"/>
</dbReference>
<evidence type="ECO:0000313" key="10">
    <source>
        <dbReference type="EMBL" id="SFV24510.1"/>
    </source>
</evidence>
<feature type="region of interest" description="Disordered" evidence="8">
    <location>
        <begin position="1"/>
        <end position="31"/>
    </location>
</feature>
<feature type="transmembrane region" description="Helical" evidence="9">
    <location>
        <begin position="61"/>
        <end position="82"/>
    </location>
</feature>
<organism evidence="10 11">
    <name type="scientific">Micrococcus terreus</name>
    <dbReference type="NCBI Taxonomy" id="574650"/>
    <lineage>
        <taxon>Bacteria</taxon>
        <taxon>Bacillati</taxon>
        <taxon>Actinomycetota</taxon>
        <taxon>Actinomycetes</taxon>
        <taxon>Micrococcales</taxon>
        <taxon>Micrococcaceae</taxon>
        <taxon>Micrococcus</taxon>
    </lineage>
</organism>
<name>A0A1I7MRF9_9MICC</name>
<dbReference type="GO" id="GO:0005886">
    <property type="term" value="C:plasma membrane"/>
    <property type="evidence" value="ECO:0007669"/>
    <property type="project" value="UniProtKB-SubCell"/>
</dbReference>
<evidence type="ECO:0000256" key="8">
    <source>
        <dbReference type="SAM" id="MobiDB-lite"/>
    </source>
</evidence>
<dbReference type="InterPro" id="IPR018584">
    <property type="entry name" value="GT87"/>
</dbReference>